<feature type="transmembrane region" description="Helical" evidence="6">
    <location>
        <begin position="308"/>
        <end position="329"/>
    </location>
</feature>
<dbReference type="NCBIfam" id="TIGR00374">
    <property type="entry name" value="flippase-like domain"/>
    <property type="match status" value="1"/>
</dbReference>
<comment type="caution">
    <text evidence="7">The sequence shown here is derived from an EMBL/GenBank/DDBJ whole genome shotgun (WGS) entry which is preliminary data.</text>
</comment>
<evidence type="ECO:0000256" key="4">
    <source>
        <dbReference type="ARBA" id="ARBA00022989"/>
    </source>
</evidence>
<organism evidence="7 8">
    <name type="scientific">Angustibacter luteus</name>
    <dbReference type="NCBI Taxonomy" id="658456"/>
    <lineage>
        <taxon>Bacteria</taxon>
        <taxon>Bacillati</taxon>
        <taxon>Actinomycetota</taxon>
        <taxon>Actinomycetes</taxon>
        <taxon>Kineosporiales</taxon>
        <taxon>Kineosporiaceae</taxon>
    </lineage>
</organism>
<evidence type="ECO:0000256" key="6">
    <source>
        <dbReference type="SAM" id="Phobius"/>
    </source>
</evidence>
<protein>
    <submittedName>
        <fullName evidence="7">Lysylphosphatidylglycerol synthase transmembrane domain-containing protein</fullName>
    </submittedName>
</protein>
<reference evidence="8" key="1">
    <citation type="journal article" date="2019" name="Int. J. Syst. Evol. Microbiol.">
        <title>The Global Catalogue of Microorganisms (GCM) 10K type strain sequencing project: providing services to taxonomists for standard genome sequencing and annotation.</title>
        <authorList>
            <consortium name="The Broad Institute Genomics Platform"/>
            <consortium name="The Broad Institute Genome Sequencing Center for Infectious Disease"/>
            <person name="Wu L."/>
            <person name="Ma J."/>
        </authorList>
    </citation>
    <scope>NUCLEOTIDE SEQUENCE [LARGE SCALE GENOMIC DNA]</scope>
    <source>
        <strain evidence="8">KACC 14249</strain>
    </source>
</reference>
<keyword evidence="5 6" id="KW-0472">Membrane</keyword>
<evidence type="ECO:0000313" key="8">
    <source>
        <dbReference type="Proteomes" id="UP001596189"/>
    </source>
</evidence>
<proteinExistence type="predicted"/>
<feature type="transmembrane region" description="Helical" evidence="6">
    <location>
        <begin position="51"/>
        <end position="71"/>
    </location>
</feature>
<dbReference type="Pfam" id="PF03706">
    <property type="entry name" value="LPG_synthase_TM"/>
    <property type="match status" value="1"/>
</dbReference>
<dbReference type="InterPro" id="IPR022791">
    <property type="entry name" value="L-PG_synthase/AglD"/>
</dbReference>
<keyword evidence="3 6" id="KW-0812">Transmembrane</keyword>
<keyword evidence="8" id="KW-1185">Reference proteome</keyword>
<dbReference type="EMBL" id="JBHSRD010000003">
    <property type="protein sequence ID" value="MFC6006663.1"/>
    <property type="molecule type" value="Genomic_DNA"/>
</dbReference>
<dbReference type="Proteomes" id="UP001596189">
    <property type="component" value="Unassembled WGS sequence"/>
</dbReference>
<evidence type="ECO:0000256" key="1">
    <source>
        <dbReference type="ARBA" id="ARBA00004651"/>
    </source>
</evidence>
<feature type="transmembrane region" description="Helical" evidence="6">
    <location>
        <begin position="122"/>
        <end position="149"/>
    </location>
</feature>
<dbReference type="PANTHER" id="PTHR39087:SF2">
    <property type="entry name" value="UPF0104 MEMBRANE PROTEIN MJ1595"/>
    <property type="match status" value="1"/>
</dbReference>
<feature type="transmembrane region" description="Helical" evidence="6">
    <location>
        <begin position="161"/>
        <end position="180"/>
    </location>
</feature>
<accession>A0ABW1JDG0</accession>
<comment type="subcellular location">
    <subcellularLocation>
        <location evidence="1">Cell membrane</location>
        <topology evidence="1">Multi-pass membrane protein</topology>
    </subcellularLocation>
</comment>
<evidence type="ECO:0000256" key="2">
    <source>
        <dbReference type="ARBA" id="ARBA00022475"/>
    </source>
</evidence>
<keyword evidence="2" id="KW-1003">Cell membrane</keyword>
<evidence type="ECO:0000256" key="5">
    <source>
        <dbReference type="ARBA" id="ARBA00023136"/>
    </source>
</evidence>
<dbReference type="PANTHER" id="PTHR39087">
    <property type="entry name" value="UPF0104 MEMBRANE PROTEIN MJ1595"/>
    <property type="match status" value="1"/>
</dbReference>
<feature type="transmembrane region" description="Helical" evidence="6">
    <location>
        <begin position="263"/>
        <end position="296"/>
    </location>
</feature>
<feature type="transmembrane region" description="Helical" evidence="6">
    <location>
        <begin position="20"/>
        <end position="39"/>
    </location>
</feature>
<keyword evidence="4 6" id="KW-1133">Transmembrane helix</keyword>
<sequence>MSERSGRRHLAYQLGKQAAALLVCGVSLYIVLPSLLTVFGAWPELGDVKPYWFVAIVVLESLSMALLWLLLRISLATKNWTDVALSQLAGNAATRVIPGGAASGAVVQGGLLVRAGMDTGRVATALAACGLLTTGVLLALPVLAIPAAFLGPPLAHDLQLGLEFSLVVAGLLVGLGYALLKWDRFARGAFYLVGRLVALVRRKSQPARTAKRLVAERDQVAAALDKRWIRALTSAAASRMADYAVLVAALIAVGAQVRPSLVLVAYVAAMALGMIPITPGGVGIVEAGLTGFLVLAGVPSDQAVVGTLLYRLASFWFPIPVGLLAWLIARLRGPGSLSGRHLATNQGGARA</sequence>
<evidence type="ECO:0000256" key="3">
    <source>
        <dbReference type="ARBA" id="ARBA00022692"/>
    </source>
</evidence>
<gene>
    <name evidence="7" type="ORF">ACFQDO_05915</name>
</gene>
<name>A0ABW1JDG0_9ACTN</name>
<feature type="transmembrane region" description="Helical" evidence="6">
    <location>
        <begin position="240"/>
        <end position="257"/>
    </location>
</feature>
<dbReference type="RefSeq" id="WP_345718141.1">
    <property type="nucleotide sequence ID" value="NZ_BAABFP010000008.1"/>
</dbReference>
<evidence type="ECO:0000313" key="7">
    <source>
        <dbReference type="EMBL" id="MFC6006663.1"/>
    </source>
</evidence>